<comment type="similarity">
    <text evidence="4">Belongs to the dynactin subunits 5/6 family. Dynactin subunit 5 subfamily.</text>
</comment>
<dbReference type="Proteomes" id="UP001362899">
    <property type="component" value="Unassembled WGS sequence"/>
</dbReference>
<dbReference type="EMBL" id="BTGC01000008">
    <property type="protein sequence ID" value="GMM52995.1"/>
    <property type="molecule type" value="Genomic_DNA"/>
</dbReference>
<sequence>MNYISPDACIKEAKYIITQGHSSIASGAQVLGDRNNGKPVISLGKYTVLAENCCLSPSLRVAESSLSSGNSSSTSADISGTKSGKFYPVKIGDYVYIGARSVISAANVGSHVLIGSDCVVKDMAVIGDGCVLMPGTVVEPYQKIGSYQILEKNGLREMDSGIECIDRFCELQFQGINSHWPFA</sequence>
<reference evidence="6 7" key="1">
    <citation type="journal article" date="2023" name="Elife">
        <title>Identification of key yeast species and microbe-microbe interactions impacting larval growth of Drosophila in the wild.</title>
        <authorList>
            <person name="Mure A."/>
            <person name="Sugiura Y."/>
            <person name="Maeda R."/>
            <person name="Honda K."/>
            <person name="Sakurai N."/>
            <person name="Takahashi Y."/>
            <person name="Watada M."/>
            <person name="Katoh T."/>
            <person name="Gotoh A."/>
            <person name="Gotoh Y."/>
            <person name="Taniguchi I."/>
            <person name="Nakamura K."/>
            <person name="Hayashi T."/>
            <person name="Katayama T."/>
            <person name="Uemura T."/>
            <person name="Hattori Y."/>
        </authorList>
    </citation>
    <scope>NUCLEOTIDE SEQUENCE [LARGE SCALE GENOMIC DNA]</scope>
    <source>
        <strain evidence="6 7">SB-73</strain>
    </source>
</reference>
<keyword evidence="7" id="KW-1185">Reference proteome</keyword>
<accession>A0AAV5RNJ5</accession>
<evidence type="ECO:0000256" key="1">
    <source>
        <dbReference type="ARBA" id="ARBA00004245"/>
    </source>
</evidence>
<dbReference type="GO" id="GO:0005869">
    <property type="term" value="C:dynactin complex"/>
    <property type="evidence" value="ECO:0007669"/>
    <property type="project" value="TreeGrafter"/>
</dbReference>
<dbReference type="Pfam" id="PF21711">
    <property type="entry name" value="DCTN5"/>
    <property type="match status" value="1"/>
</dbReference>
<evidence type="ECO:0000313" key="7">
    <source>
        <dbReference type="Proteomes" id="UP001362899"/>
    </source>
</evidence>
<gene>
    <name evidence="6" type="ORF">DASB73_039580</name>
</gene>
<evidence type="ECO:0000313" key="6">
    <source>
        <dbReference type="EMBL" id="GMM52995.1"/>
    </source>
</evidence>
<comment type="caution">
    <text evidence="6">The sequence shown here is derived from an EMBL/GenBank/DDBJ whole genome shotgun (WGS) entry which is preliminary data.</text>
</comment>
<protein>
    <recommendedName>
        <fullName evidence="5">Dynactin subunit 5</fullName>
    </recommendedName>
</protein>
<evidence type="ECO:0000256" key="2">
    <source>
        <dbReference type="ARBA" id="ARBA00022490"/>
    </source>
</evidence>
<dbReference type="InterPro" id="IPR047125">
    <property type="entry name" value="DCTN5"/>
</dbReference>
<comment type="subcellular location">
    <subcellularLocation>
        <location evidence="1">Cytoplasm</location>
        <location evidence="1">Cytoskeleton</location>
    </subcellularLocation>
</comment>
<organism evidence="6 7">
    <name type="scientific">Starmerella bacillaris</name>
    <name type="common">Yeast</name>
    <name type="synonym">Candida zemplinina</name>
    <dbReference type="NCBI Taxonomy" id="1247836"/>
    <lineage>
        <taxon>Eukaryota</taxon>
        <taxon>Fungi</taxon>
        <taxon>Dikarya</taxon>
        <taxon>Ascomycota</taxon>
        <taxon>Saccharomycotina</taxon>
        <taxon>Dipodascomycetes</taxon>
        <taxon>Dipodascales</taxon>
        <taxon>Trichomonascaceae</taxon>
        <taxon>Starmerella</taxon>
    </lineage>
</organism>
<dbReference type="PANTHER" id="PTHR46126:SF1">
    <property type="entry name" value="DYNACTIN SUBUNIT 5"/>
    <property type="match status" value="1"/>
</dbReference>
<evidence type="ECO:0000256" key="4">
    <source>
        <dbReference type="ARBA" id="ARBA00034706"/>
    </source>
</evidence>
<name>A0AAV5RNJ5_STABA</name>
<dbReference type="AlphaFoldDB" id="A0AAV5RNJ5"/>
<dbReference type="SUPFAM" id="SSF51161">
    <property type="entry name" value="Trimeric LpxA-like enzymes"/>
    <property type="match status" value="1"/>
</dbReference>
<keyword evidence="3" id="KW-0206">Cytoskeleton</keyword>
<proteinExistence type="inferred from homology"/>
<keyword evidence="2" id="KW-0963">Cytoplasm</keyword>
<dbReference type="Gene3D" id="2.160.10.10">
    <property type="entry name" value="Hexapeptide repeat proteins"/>
    <property type="match status" value="1"/>
</dbReference>
<evidence type="ECO:0000256" key="3">
    <source>
        <dbReference type="ARBA" id="ARBA00023212"/>
    </source>
</evidence>
<evidence type="ECO:0000256" key="5">
    <source>
        <dbReference type="ARBA" id="ARBA00034865"/>
    </source>
</evidence>
<dbReference type="InterPro" id="IPR011004">
    <property type="entry name" value="Trimer_LpxA-like_sf"/>
</dbReference>
<dbReference type="PANTHER" id="PTHR46126">
    <property type="entry name" value="DYNACTIN SUBUNIT 5"/>
    <property type="match status" value="1"/>
</dbReference>